<accession>A0ACC2SQP2</accession>
<dbReference type="EMBL" id="QTSX02004446">
    <property type="protein sequence ID" value="KAJ9064603.1"/>
    <property type="molecule type" value="Genomic_DNA"/>
</dbReference>
<evidence type="ECO:0000313" key="1">
    <source>
        <dbReference type="EMBL" id="KAJ9064603.1"/>
    </source>
</evidence>
<evidence type="ECO:0000313" key="2">
    <source>
        <dbReference type="Proteomes" id="UP001165960"/>
    </source>
</evidence>
<comment type="caution">
    <text evidence="1">The sequence shown here is derived from an EMBL/GenBank/DDBJ whole genome shotgun (WGS) entry which is preliminary data.</text>
</comment>
<organism evidence="1 2">
    <name type="scientific">Entomophthora muscae</name>
    <dbReference type="NCBI Taxonomy" id="34485"/>
    <lineage>
        <taxon>Eukaryota</taxon>
        <taxon>Fungi</taxon>
        <taxon>Fungi incertae sedis</taxon>
        <taxon>Zoopagomycota</taxon>
        <taxon>Entomophthoromycotina</taxon>
        <taxon>Entomophthoromycetes</taxon>
        <taxon>Entomophthorales</taxon>
        <taxon>Entomophthoraceae</taxon>
        <taxon>Entomophthora</taxon>
    </lineage>
</organism>
<keyword evidence="2" id="KW-1185">Reference proteome</keyword>
<sequence>MNLVSTTTKNHTHVLKMALKKQYRACNSCRRRKVKCTLTFENKCKACIVRNEACSLKPTTSIYPVRLPPVGTMQFFPDPRFGRLLTLLHRQTALWKLDIKVPSLVMSFFMKAGPNNIYFPIDIILELFNESNRPDILPVILSVMEYHVSSSEASYTSFLESLSSLQEPKHKLLLTSLSFLPPESINFSCNGSNFSN</sequence>
<protein>
    <submittedName>
        <fullName evidence="1">Uncharacterized protein</fullName>
    </submittedName>
</protein>
<gene>
    <name evidence="1" type="ORF">DSO57_1028846</name>
</gene>
<name>A0ACC2SQP2_9FUNG</name>
<dbReference type="Proteomes" id="UP001165960">
    <property type="component" value="Unassembled WGS sequence"/>
</dbReference>
<proteinExistence type="predicted"/>
<reference evidence="1" key="1">
    <citation type="submission" date="2022-04" db="EMBL/GenBank/DDBJ databases">
        <title>Genome of the entomopathogenic fungus Entomophthora muscae.</title>
        <authorList>
            <person name="Elya C."/>
            <person name="Lovett B.R."/>
            <person name="Lee E."/>
            <person name="Macias A.M."/>
            <person name="Hajek A.E."/>
            <person name="De Bivort B.L."/>
            <person name="Kasson M.T."/>
            <person name="De Fine Licht H.H."/>
            <person name="Stajich J.E."/>
        </authorList>
    </citation>
    <scope>NUCLEOTIDE SEQUENCE</scope>
    <source>
        <strain evidence="1">Berkeley</strain>
    </source>
</reference>